<dbReference type="PANTHER" id="PTHR10434">
    <property type="entry name" value="1-ACYL-SN-GLYCEROL-3-PHOSPHATE ACYLTRANSFERASE"/>
    <property type="match status" value="1"/>
</dbReference>
<evidence type="ECO:0000256" key="1">
    <source>
        <dbReference type="ARBA" id="ARBA00008655"/>
    </source>
</evidence>
<feature type="domain" description="Phospholipid/glycerol acyltransferase" evidence="7">
    <location>
        <begin position="100"/>
        <end position="212"/>
    </location>
</feature>
<gene>
    <name evidence="8" type="ORF">AZE42_00408</name>
</gene>
<dbReference type="GO" id="GO:0005783">
    <property type="term" value="C:endoplasmic reticulum"/>
    <property type="evidence" value="ECO:0007669"/>
    <property type="project" value="TreeGrafter"/>
</dbReference>
<dbReference type="SUPFAM" id="SSF69593">
    <property type="entry name" value="Glycerol-3-phosphate (1)-acyltransferase"/>
    <property type="match status" value="1"/>
</dbReference>
<keyword evidence="4" id="KW-0443">Lipid metabolism</keyword>
<evidence type="ECO:0000256" key="2">
    <source>
        <dbReference type="ARBA" id="ARBA00022679"/>
    </source>
</evidence>
<dbReference type="InterPro" id="IPR004552">
    <property type="entry name" value="AGP_acyltrans"/>
</dbReference>
<keyword evidence="6" id="KW-0472">Membrane</keyword>
<dbReference type="InterPro" id="IPR002123">
    <property type="entry name" value="Plipid/glycerol_acylTrfase"/>
</dbReference>
<evidence type="ECO:0000259" key="7">
    <source>
        <dbReference type="SMART" id="SM00563"/>
    </source>
</evidence>
<dbReference type="EC" id="2.3.1.51" evidence="4"/>
<keyword evidence="3 4" id="KW-0012">Acyltransferase</keyword>
<evidence type="ECO:0000256" key="4">
    <source>
        <dbReference type="RuleBase" id="RU361267"/>
    </source>
</evidence>
<comment type="catalytic activity">
    <reaction evidence="4">
        <text>a 1-acyl-sn-glycero-3-phosphate + an acyl-CoA = a 1,2-diacyl-sn-glycero-3-phosphate + CoA</text>
        <dbReference type="Rhea" id="RHEA:19709"/>
        <dbReference type="ChEBI" id="CHEBI:57287"/>
        <dbReference type="ChEBI" id="CHEBI:57970"/>
        <dbReference type="ChEBI" id="CHEBI:58342"/>
        <dbReference type="ChEBI" id="CHEBI:58608"/>
        <dbReference type="EC" id="2.3.1.51"/>
    </reaction>
</comment>
<evidence type="ECO:0000313" key="8">
    <source>
        <dbReference type="EMBL" id="OJA19340.1"/>
    </source>
</evidence>
<dbReference type="PANTHER" id="PTHR10434:SF11">
    <property type="entry name" value="1-ACYL-SN-GLYCEROL-3-PHOSPHATE ACYLTRANSFERASE"/>
    <property type="match status" value="1"/>
</dbReference>
<organism evidence="8 9">
    <name type="scientific">Rhizopogon vesiculosus</name>
    <dbReference type="NCBI Taxonomy" id="180088"/>
    <lineage>
        <taxon>Eukaryota</taxon>
        <taxon>Fungi</taxon>
        <taxon>Dikarya</taxon>
        <taxon>Basidiomycota</taxon>
        <taxon>Agaricomycotina</taxon>
        <taxon>Agaricomycetes</taxon>
        <taxon>Agaricomycetidae</taxon>
        <taxon>Boletales</taxon>
        <taxon>Suillineae</taxon>
        <taxon>Rhizopogonaceae</taxon>
        <taxon>Rhizopogon</taxon>
    </lineage>
</organism>
<feature type="region of interest" description="Disordered" evidence="5">
    <location>
        <begin position="268"/>
        <end position="350"/>
    </location>
</feature>
<evidence type="ECO:0000256" key="6">
    <source>
        <dbReference type="SAM" id="Phobius"/>
    </source>
</evidence>
<keyword evidence="2 4" id="KW-0808">Transferase</keyword>
<evidence type="ECO:0000256" key="3">
    <source>
        <dbReference type="ARBA" id="ARBA00023315"/>
    </source>
</evidence>
<accession>A0A1J8R612</accession>
<keyword evidence="9" id="KW-1185">Reference proteome</keyword>
<dbReference type="AlphaFoldDB" id="A0A1J8R612"/>
<dbReference type="NCBIfam" id="TIGR00530">
    <property type="entry name" value="AGP_acyltrn"/>
    <property type="match status" value="1"/>
</dbReference>
<proteinExistence type="inferred from homology"/>
<evidence type="ECO:0000256" key="5">
    <source>
        <dbReference type="SAM" id="MobiDB-lite"/>
    </source>
</evidence>
<dbReference type="GO" id="GO:0006654">
    <property type="term" value="P:phosphatidic acid biosynthetic process"/>
    <property type="evidence" value="ECO:0007669"/>
    <property type="project" value="TreeGrafter"/>
</dbReference>
<dbReference type="CDD" id="cd07989">
    <property type="entry name" value="LPLAT_AGPAT-like"/>
    <property type="match status" value="1"/>
</dbReference>
<keyword evidence="4" id="KW-1208">Phospholipid metabolism</keyword>
<keyword evidence="4" id="KW-0594">Phospholipid biosynthesis</keyword>
<feature type="compositionally biased region" description="Low complexity" evidence="5">
    <location>
        <begin position="307"/>
        <end position="322"/>
    </location>
</feature>
<dbReference type="Pfam" id="PF01553">
    <property type="entry name" value="Acyltransferase"/>
    <property type="match status" value="1"/>
</dbReference>
<sequence>MSFLALAIKPLVYISVPVILLRTVASASSVGRYYAQLTIYLGTLAVVSTWGVFVAVGMTLIGRRHDVNYVVARSFYAIASRVLDIRVEVEGEEYLQTRPMVMVGNHQSVLDILMFPMKASIMAKKELQWSPLGPWMYMSGAVFVDRGNSTRAHESLTAAGEEMKSKGISLMMYPEGTRNCQEVPSLLPFKKGAFHLAVQAGIPIIPVVCENYWRIYHKGVFGTGTIKVRVLPPIPTSGLSASDVAELTTRVRDQMLVTLREISVKVASEDDTNAADQPETKTDLPSVEESEPATTTPVEVTSEEVPDSPSESSSEAPSADVSGTQSRQEGSFSEYGETDDEGMVVVGRQH</sequence>
<dbReference type="GO" id="GO:0016020">
    <property type="term" value="C:membrane"/>
    <property type="evidence" value="ECO:0007669"/>
    <property type="project" value="InterPro"/>
</dbReference>
<evidence type="ECO:0000313" key="9">
    <source>
        <dbReference type="Proteomes" id="UP000183567"/>
    </source>
</evidence>
<keyword evidence="6" id="KW-1133">Transmembrane helix</keyword>
<reference evidence="8 9" key="1">
    <citation type="submission" date="2016-03" db="EMBL/GenBank/DDBJ databases">
        <title>Comparative genomics of the ectomycorrhizal sister species Rhizopogon vinicolor and Rhizopogon vesiculosus (Basidiomycota: Boletales) reveals a divergence of the mating type B locus.</title>
        <authorList>
            <person name="Mujic A.B."/>
            <person name="Kuo A."/>
            <person name="Tritt A."/>
            <person name="Lipzen A."/>
            <person name="Chen C."/>
            <person name="Johnson J."/>
            <person name="Sharma A."/>
            <person name="Barry K."/>
            <person name="Grigoriev I.V."/>
            <person name="Spatafora J.W."/>
        </authorList>
    </citation>
    <scope>NUCLEOTIDE SEQUENCE [LARGE SCALE GENOMIC DNA]</scope>
    <source>
        <strain evidence="8 9">AM-OR11-056</strain>
    </source>
</reference>
<dbReference type="OrthoDB" id="202234at2759"/>
<keyword evidence="4" id="KW-0444">Lipid biosynthesis</keyword>
<dbReference type="Proteomes" id="UP000183567">
    <property type="component" value="Unassembled WGS sequence"/>
</dbReference>
<name>A0A1J8R612_9AGAM</name>
<dbReference type="GO" id="GO:0003841">
    <property type="term" value="F:1-acylglycerol-3-phosphate O-acyltransferase activity"/>
    <property type="evidence" value="ECO:0007669"/>
    <property type="project" value="UniProtKB-UniRule"/>
</dbReference>
<comment type="similarity">
    <text evidence="1 4">Belongs to the 1-acyl-sn-glycerol-3-phosphate acyltransferase family.</text>
</comment>
<dbReference type="EMBL" id="LVVM01001096">
    <property type="protein sequence ID" value="OJA19340.1"/>
    <property type="molecule type" value="Genomic_DNA"/>
</dbReference>
<comment type="domain">
    <text evidence="4">The HXXXXD motif is essential for acyltransferase activity and may constitute the binding site for the phosphate moiety of the glycerol-3-phosphate.</text>
</comment>
<feature type="transmembrane region" description="Helical" evidence="6">
    <location>
        <begin position="37"/>
        <end position="61"/>
    </location>
</feature>
<keyword evidence="6" id="KW-0812">Transmembrane</keyword>
<dbReference type="STRING" id="180088.A0A1J8R612"/>
<dbReference type="SMART" id="SM00563">
    <property type="entry name" value="PlsC"/>
    <property type="match status" value="1"/>
</dbReference>
<comment type="caution">
    <text evidence="8">The sequence shown here is derived from an EMBL/GenBank/DDBJ whole genome shotgun (WGS) entry which is preliminary data.</text>
</comment>
<protein>
    <recommendedName>
        <fullName evidence="4">1-acyl-sn-glycerol-3-phosphate acyltransferase</fullName>
        <ecNumber evidence="4">2.3.1.51</ecNumber>
    </recommendedName>
</protein>